<reference evidence="19 20" key="1">
    <citation type="journal article" date="2015" name="Nature">
        <title>rRNA introns, odd ribosomes, and small enigmatic genomes across a large radiation of phyla.</title>
        <authorList>
            <person name="Brown C.T."/>
            <person name="Hug L.A."/>
            <person name="Thomas B.C."/>
            <person name="Sharon I."/>
            <person name="Castelle C.J."/>
            <person name="Singh A."/>
            <person name="Wilkins M.J."/>
            <person name="Williams K.H."/>
            <person name="Banfield J.F."/>
        </authorList>
    </citation>
    <scope>NUCLEOTIDE SEQUENCE [LARGE SCALE GENOMIC DNA]</scope>
</reference>
<gene>
    <name evidence="15" type="primary">trmD</name>
    <name evidence="19" type="ORF">UU16_C0012G0012</name>
</gene>
<dbReference type="EC" id="2.1.1.228" evidence="5 15"/>
<dbReference type="InterPro" id="IPR029026">
    <property type="entry name" value="tRNA_m1G_MTases_N"/>
</dbReference>
<dbReference type="NCBIfam" id="TIGR00088">
    <property type="entry name" value="trmD"/>
    <property type="match status" value="1"/>
</dbReference>
<dbReference type="Proteomes" id="UP000034013">
    <property type="component" value="Unassembled WGS sequence"/>
</dbReference>
<dbReference type="AlphaFoldDB" id="A0A0G0VPM7"/>
<dbReference type="NCBIfam" id="NF000648">
    <property type="entry name" value="PRK00026.1"/>
    <property type="match status" value="1"/>
</dbReference>
<dbReference type="InterPro" id="IPR016009">
    <property type="entry name" value="tRNA_MeTrfase_TRMD/TRM10"/>
</dbReference>
<evidence type="ECO:0000256" key="11">
    <source>
        <dbReference type="ARBA" id="ARBA00022694"/>
    </source>
</evidence>
<dbReference type="EMBL" id="LBZO01000012">
    <property type="protein sequence ID" value="KKR73875.1"/>
    <property type="molecule type" value="Genomic_DNA"/>
</dbReference>
<evidence type="ECO:0000256" key="16">
    <source>
        <dbReference type="PIRSR" id="PIRSR000386-1"/>
    </source>
</evidence>
<accession>A0A0G0VPM7</accession>
<comment type="caution">
    <text evidence="19">The sequence shown here is derived from an EMBL/GenBank/DDBJ whole genome shotgun (WGS) entry which is preliminary data.</text>
</comment>
<dbReference type="PIRSF" id="PIRSF000386">
    <property type="entry name" value="tRNA_mtase"/>
    <property type="match status" value="1"/>
</dbReference>
<comment type="similarity">
    <text evidence="3 15 17">Belongs to the RNA methyltransferase TrmD family.</text>
</comment>
<dbReference type="Pfam" id="PF01746">
    <property type="entry name" value="tRNA_m1G_MT"/>
    <property type="match status" value="1"/>
</dbReference>
<dbReference type="PANTHER" id="PTHR46417">
    <property type="entry name" value="TRNA (GUANINE-N(1)-)-METHYLTRANSFERASE"/>
    <property type="match status" value="1"/>
</dbReference>
<dbReference type="InterPro" id="IPR029028">
    <property type="entry name" value="Alpha/beta_knot_MTases"/>
</dbReference>
<dbReference type="Gene3D" id="3.40.1280.10">
    <property type="match status" value="1"/>
</dbReference>
<comment type="subunit">
    <text evidence="4 15 17">Homodimer.</text>
</comment>
<evidence type="ECO:0000256" key="4">
    <source>
        <dbReference type="ARBA" id="ARBA00011738"/>
    </source>
</evidence>
<comment type="subcellular location">
    <subcellularLocation>
        <location evidence="2 15 17">Cytoplasm</location>
    </subcellularLocation>
</comment>
<evidence type="ECO:0000256" key="9">
    <source>
        <dbReference type="ARBA" id="ARBA00022679"/>
    </source>
</evidence>
<dbReference type="Gene3D" id="1.10.1270.20">
    <property type="entry name" value="tRNA(m1g37)methyltransferase, domain 2"/>
    <property type="match status" value="1"/>
</dbReference>
<feature type="binding site" evidence="15 16">
    <location>
        <position position="114"/>
    </location>
    <ligand>
        <name>S-adenosyl-L-methionine</name>
        <dbReference type="ChEBI" id="CHEBI:59789"/>
    </ligand>
</feature>
<feature type="domain" description="tRNA methyltransferase TRMD/TRM10-type" evidence="18">
    <location>
        <begin position="1"/>
        <end position="211"/>
    </location>
</feature>
<feature type="binding site" evidence="15 16">
    <location>
        <begin position="134"/>
        <end position="139"/>
    </location>
    <ligand>
        <name>S-adenosyl-L-methionine</name>
        <dbReference type="ChEBI" id="CHEBI:59789"/>
    </ligand>
</feature>
<keyword evidence="10 15" id="KW-0949">S-adenosyl-L-methionine</keyword>
<dbReference type="FunFam" id="3.40.1280.10:FF:000001">
    <property type="entry name" value="tRNA (guanine-N(1)-)-methyltransferase"/>
    <property type="match status" value="1"/>
</dbReference>
<dbReference type="GO" id="GO:0005829">
    <property type="term" value="C:cytosol"/>
    <property type="evidence" value="ECO:0007669"/>
    <property type="project" value="TreeGrafter"/>
</dbReference>
<evidence type="ECO:0000256" key="7">
    <source>
        <dbReference type="ARBA" id="ARBA00022490"/>
    </source>
</evidence>
<protein>
    <recommendedName>
        <fullName evidence="6 15">tRNA (guanine-N(1)-)-methyltransferase</fullName>
        <ecNumber evidence="5 15">2.1.1.228</ecNumber>
    </recommendedName>
    <alternativeName>
        <fullName evidence="12 15">M1G-methyltransferase</fullName>
    </alternativeName>
    <alternativeName>
        <fullName evidence="13 15">tRNA [GM37] methyltransferase</fullName>
    </alternativeName>
</protein>
<dbReference type="GO" id="GO:0002939">
    <property type="term" value="P:tRNA N1-guanine methylation"/>
    <property type="evidence" value="ECO:0007669"/>
    <property type="project" value="TreeGrafter"/>
</dbReference>
<dbReference type="InterPro" id="IPR002649">
    <property type="entry name" value="tRNA_m1G_MeTrfase_TrmD"/>
</dbReference>
<evidence type="ECO:0000256" key="10">
    <source>
        <dbReference type="ARBA" id="ARBA00022691"/>
    </source>
</evidence>
<evidence type="ECO:0000259" key="18">
    <source>
        <dbReference type="Pfam" id="PF01746"/>
    </source>
</evidence>
<dbReference type="InterPro" id="IPR023148">
    <property type="entry name" value="tRNA_m1G_MeTrfase_C_sf"/>
</dbReference>
<evidence type="ECO:0000256" key="2">
    <source>
        <dbReference type="ARBA" id="ARBA00004496"/>
    </source>
</evidence>
<dbReference type="CDD" id="cd18080">
    <property type="entry name" value="TrmD-like"/>
    <property type="match status" value="1"/>
</dbReference>
<dbReference type="HAMAP" id="MF_00605">
    <property type="entry name" value="TrmD"/>
    <property type="match status" value="1"/>
</dbReference>
<evidence type="ECO:0000256" key="1">
    <source>
        <dbReference type="ARBA" id="ARBA00002634"/>
    </source>
</evidence>
<keyword evidence="8 15" id="KW-0489">Methyltransferase</keyword>
<evidence type="ECO:0000256" key="8">
    <source>
        <dbReference type="ARBA" id="ARBA00022603"/>
    </source>
</evidence>
<organism evidence="19 20">
    <name type="scientific">Candidatus Woesebacteria bacterium GW2011_GWA2_40_7</name>
    <dbReference type="NCBI Taxonomy" id="1618562"/>
    <lineage>
        <taxon>Bacteria</taxon>
        <taxon>Candidatus Woeseibacteriota</taxon>
    </lineage>
</organism>
<dbReference type="GO" id="GO:0052906">
    <property type="term" value="F:tRNA (guanine(37)-N1)-methyltransferase activity"/>
    <property type="evidence" value="ECO:0007669"/>
    <property type="project" value="UniProtKB-UniRule"/>
</dbReference>
<keyword evidence="9 15" id="KW-0808">Transferase</keyword>
<sequence length="212" mass="23953">MRIDIITLFPKMFEGTMNQSIMWRAQDKNFIDLNIIDLRQFGDGLRKNVDDRPYGGGAGMILRIDIIDACLKSIKAKPGSKNQKIILTSAGGVKFTQEKAYKYSKFKRMIILCGHYEGVDNRVAENLVDEVVSIGDYVLTGGEIPAMVIADTVTRLIPDVIKPDSLIEESFSGMESEYPQYTRPEVYRGWKVAKVLLSGNHAEIDKWRKNNT</sequence>
<evidence type="ECO:0000256" key="14">
    <source>
        <dbReference type="ARBA" id="ARBA00047783"/>
    </source>
</evidence>
<name>A0A0G0VPM7_9BACT</name>
<dbReference type="PANTHER" id="PTHR46417:SF1">
    <property type="entry name" value="TRNA (GUANINE-N(1)-)-METHYLTRANSFERASE"/>
    <property type="match status" value="1"/>
</dbReference>
<evidence type="ECO:0000256" key="17">
    <source>
        <dbReference type="RuleBase" id="RU003464"/>
    </source>
</evidence>
<evidence type="ECO:0000256" key="12">
    <source>
        <dbReference type="ARBA" id="ARBA00029736"/>
    </source>
</evidence>
<evidence type="ECO:0000256" key="5">
    <source>
        <dbReference type="ARBA" id="ARBA00012807"/>
    </source>
</evidence>
<comment type="catalytic activity">
    <reaction evidence="14 15 17">
        <text>guanosine(37) in tRNA + S-adenosyl-L-methionine = N(1)-methylguanosine(37) in tRNA + S-adenosyl-L-homocysteine + H(+)</text>
        <dbReference type="Rhea" id="RHEA:36899"/>
        <dbReference type="Rhea" id="RHEA-COMP:10145"/>
        <dbReference type="Rhea" id="RHEA-COMP:10147"/>
        <dbReference type="ChEBI" id="CHEBI:15378"/>
        <dbReference type="ChEBI" id="CHEBI:57856"/>
        <dbReference type="ChEBI" id="CHEBI:59789"/>
        <dbReference type="ChEBI" id="CHEBI:73542"/>
        <dbReference type="ChEBI" id="CHEBI:74269"/>
        <dbReference type="EC" id="2.1.1.228"/>
    </reaction>
</comment>
<keyword evidence="11 15" id="KW-0819">tRNA processing</keyword>
<evidence type="ECO:0000313" key="19">
    <source>
        <dbReference type="EMBL" id="KKR73875.1"/>
    </source>
</evidence>
<evidence type="ECO:0000313" key="20">
    <source>
        <dbReference type="Proteomes" id="UP000034013"/>
    </source>
</evidence>
<proteinExistence type="inferred from homology"/>
<evidence type="ECO:0000256" key="15">
    <source>
        <dbReference type="HAMAP-Rule" id="MF_00605"/>
    </source>
</evidence>
<keyword evidence="7 15" id="KW-0963">Cytoplasm</keyword>
<dbReference type="SUPFAM" id="SSF75217">
    <property type="entry name" value="alpha/beta knot"/>
    <property type="match status" value="1"/>
</dbReference>
<evidence type="ECO:0000256" key="13">
    <source>
        <dbReference type="ARBA" id="ARBA00033392"/>
    </source>
</evidence>
<dbReference type="PATRIC" id="fig|1618562.3.peg.321"/>
<evidence type="ECO:0000256" key="3">
    <source>
        <dbReference type="ARBA" id="ARBA00007630"/>
    </source>
</evidence>
<comment type="function">
    <text evidence="1 15 17">Specifically methylates guanosine-37 in various tRNAs.</text>
</comment>
<evidence type="ECO:0000256" key="6">
    <source>
        <dbReference type="ARBA" id="ARBA00014679"/>
    </source>
</evidence>